<dbReference type="AlphaFoldDB" id="A0A1F7TYY4"/>
<feature type="transmembrane region" description="Helical" evidence="1">
    <location>
        <begin position="101"/>
        <end position="119"/>
    </location>
</feature>
<keyword evidence="1" id="KW-0472">Membrane</keyword>
<accession>A0A1F7TYY4</accession>
<keyword evidence="1" id="KW-0812">Transmembrane</keyword>
<evidence type="ECO:0000313" key="2">
    <source>
        <dbReference type="EMBL" id="OGL71136.1"/>
    </source>
</evidence>
<dbReference type="Proteomes" id="UP000177097">
    <property type="component" value="Unassembled WGS sequence"/>
</dbReference>
<gene>
    <name evidence="2" type="ORF">A3C17_01335</name>
</gene>
<sequence>MSRAVWLIFMCSILLWGLLGVTLSLFLPGDYGGYTPLIASLMLWLAVVTTGTGVGVLVRRVRTKEAVEARQLQRSFRQAIWLACIGLSALWLSHFRLLTMLISVLLIAVFALLELWFLFTRR</sequence>
<evidence type="ECO:0000313" key="3">
    <source>
        <dbReference type="Proteomes" id="UP000177097"/>
    </source>
</evidence>
<keyword evidence="1" id="KW-1133">Transmembrane helix</keyword>
<feature type="transmembrane region" description="Helical" evidence="1">
    <location>
        <begin position="79"/>
        <end position="95"/>
    </location>
</feature>
<name>A0A1F7TYY4_9BACT</name>
<feature type="transmembrane region" description="Helical" evidence="1">
    <location>
        <begin position="34"/>
        <end position="58"/>
    </location>
</feature>
<evidence type="ECO:0000256" key="1">
    <source>
        <dbReference type="SAM" id="Phobius"/>
    </source>
</evidence>
<reference evidence="2 3" key="1">
    <citation type="journal article" date="2016" name="Nat. Commun.">
        <title>Thousands of microbial genomes shed light on interconnected biogeochemical processes in an aquifer system.</title>
        <authorList>
            <person name="Anantharaman K."/>
            <person name="Brown C.T."/>
            <person name="Hug L.A."/>
            <person name="Sharon I."/>
            <person name="Castelle C.J."/>
            <person name="Probst A.J."/>
            <person name="Thomas B.C."/>
            <person name="Singh A."/>
            <person name="Wilkins M.J."/>
            <person name="Karaoz U."/>
            <person name="Brodie E.L."/>
            <person name="Williams K.H."/>
            <person name="Hubbard S.S."/>
            <person name="Banfield J.F."/>
        </authorList>
    </citation>
    <scope>NUCLEOTIDE SEQUENCE [LARGE SCALE GENOMIC DNA]</scope>
</reference>
<comment type="caution">
    <text evidence="2">The sequence shown here is derived from an EMBL/GenBank/DDBJ whole genome shotgun (WGS) entry which is preliminary data.</text>
</comment>
<proteinExistence type="predicted"/>
<dbReference type="EMBL" id="MGDX01000017">
    <property type="protein sequence ID" value="OGL71136.1"/>
    <property type="molecule type" value="Genomic_DNA"/>
</dbReference>
<organism evidence="2 3">
    <name type="scientific">Candidatus Uhrbacteria bacterium RIFCSPHIGHO2_02_FULL_53_13</name>
    <dbReference type="NCBI Taxonomy" id="1802389"/>
    <lineage>
        <taxon>Bacteria</taxon>
        <taxon>Candidatus Uhriibacteriota</taxon>
    </lineage>
</organism>
<protein>
    <submittedName>
        <fullName evidence="2">Uncharacterized protein</fullName>
    </submittedName>
</protein>